<accession>A0A7Y9NKP0</accession>
<sequence>MRPVSTKTFYFQSDAHSLGGFVKHPSQKIIPSQAHSLLPAVGGHVTTSTGSFNHDSIVSCRAAYTRVSGREQQTDGPWSMVTTSVVEGLNILEVLTAERIVAQVSIEYSKDGKYPRISFAGSRFDQLRVAGRDVAPVMNEKFMTLRGEADEPLSHKHFQQASRDQGRKIVKSANAKKAGWVSDRFGWMDSDPKPGEDRCVLCSLVDGVDQAVPGRSFGHVLEIPEFGRIFLGEFFISRGTVSLSMIRAELGCNVEGNLNISSLTTGGRTVPP</sequence>
<organism evidence="1 2">
    <name type="scientific">Tunturiibacter lichenicola</name>
    <dbReference type="NCBI Taxonomy" id="2051959"/>
    <lineage>
        <taxon>Bacteria</taxon>
        <taxon>Pseudomonadati</taxon>
        <taxon>Acidobacteriota</taxon>
        <taxon>Terriglobia</taxon>
        <taxon>Terriglobales</taxon>
        <taxon>Acidobacteriaceae</taxon>
        <taxon>Tunturiibacter</taxon>
    </lineage>
</organism>
<evidence type="ECO:0000313" key="1">
    <source>
        <dbReference type="EMBL" id="NYF50588.1"/>
    </source>
</evidence>
<evidence type="ECO:0000313" key="2">
    <source>
        <dbReference type="Proteomes" id="UP000534186"/>
    </source>
</evidence>
<gene>
    <name evidence="1" type="ORF">HDF12_000953</name>
</gene>
<dbReference type="EMBL" id="JACCCV010000001">
    <property type="protein sequence ID" value="NYF50588.1"/>
    <property type="molecule type" value="Genomic_DNA"/>
</dbReference>
<reference evidence="1 2" key="1">
    <citation type="submission" date="2020-07" db="EMBL/GenBank/DDBJ databases">
        <title>Genomic Encyclopedia of Type Strains, Phase IV (KMG-V): Genome sequencing to study the core and pangenomes of soil and plant-associated prokaryotes.</title>
        <authorList>
            <person name="Whitman W."/>
        </authorList>
    </citation>
    <scope>NUCLEOTIDE SEQUENCE [LARGE SCALE GENOMIC DNA]</scope>
    <source>
        <strain evidence="1 2">M8UP30</strain>
    </source>
</reference>
<name>A0A7Y9NKP0_9BACT</name>
<proteinExistence type="predicted"/>
<dbReference type="AlphaFoldDB" id="A0A7Y9NKP0"/>
<protein>
    <submittedName>
        <fullName evidence="1">Uncharacterized protein</fullName>
    </submittedName>
</protein>
<comment type="caution">
    <text evidence="1">The sequence shown here is derived from an EMBL/GenBank/DDBJ whole genome shotgun (WGS) entry which is preliminary data.</text>
</comment>
<dbReference type="Proteomes" id="UP000534186">
    <property type="component" value="Unassembled WGS sequence"/>
</dbReference>